<dbReference type="PANTHER" id="PTHR22854:SF2">
    <property type="entry name" value="INDOLE-3-GLYCEROL-PHOSPHATE SYNTHASE"/>
    <property type="match status" value="1"/>
</dbReference>
<reference evidence="11" key="1">
    <citation type="submission" date="2016-10" db="EMBL/GenBank/DDBJ databases">
        <title>CRISPR-Cas defence system in Roseofilum reptotaenium: evidence of a bacteriophage-cyanobacterium arms race in the coral black band disease.</title>
        <authorList>
            <person name="Buerger P."/>
            <person name="Wood-Charlson E.M."/>
            <person name="Weynberg K.D."/>
            <person name="Willis B."/>
            <person name="Van Oppen M.J."/>
        </authorList>
    </citation>
    <scope>NUCLEOTIDE SEQUENCE [LARGE SCALE GENOMIC DNA]</scope>
    <source>
        <strain evidence="11">AO1-A</strain>
    </source>
</reference>
<evidence type="ECO:0000259" key="10">
    <source>
        <dbReference type="Pfam" id="PF00218"/>
    </source>
</evidence>
<dbReference type="SUPFAM" id="SSF51366">
    <property type="entry name" value="Ribulose-phoshate binding barrel"/>
    <property type="match status" value="1"/>
</dbReference>
<protein>
    <recommendedName>
        <fullName evidence="9">Indole-3-glycerol phosphate synthase</fullName>
        <shortName evidence="9">IGPS</shortName>
        <ecNumber evidence="9">4.1.1.48</ecNumber>
    </recommendedName>
</protein>
<dbReference type="HAMAP" id="MF_00134_B">
    <property type="entry name" value="IGPS_B"/>
    <property type="match status" value="1"/>
</dbReference>
<keyword evidence="12" id="KW-1185">Reference proteome</keyword>
<evidence type="ECO:0000256" key="3">
    <source>
        <dbReference type="ARBA" id="ARBA00008737"/>
    </source>
</evidence>
<evidence type="ECO:0000256" key="2">
    <source>
        <dbReference type="ARBA" id="ARBA00004696"/>
    </source>
</evidence>
<dbReference type="EMBL" id="MLAW01000002">
    <property type="protein sequence ID" value="OJJ27328.1"/>
    <property type="molecule type" value="Genomic_DNA"/>
</dbReference>
<proteinExistence type="inferred from homology"/>
<sequence length="299" mass="33516">MHIRRRPPSPTFSISHLQYQVSVPGSEPRNILEKIVWHKETEVQGQREKVSLSDLKRRIETVAPPKDFLAALREGKTQPAVIAEVKKASPSKGVIRENFDPVAIAQSYEQGGASCLSVLTDRKFFQGSFENLAKVRAAVDLPLLCKEFIIYPYQIYQARVHGADAVLLIAAILSDQDLKYFSKIIHVLGMTALIEVHSLEELDRVLSLESVKLIGINNRNLEDFTVDLKTTENLYNDRRETLQNRNILLVSESGLHTRADLQFVASAGAQAVLIGESLVKQDDPQEALATLFPEKHQLQ</sequence>
<dbReference type="FunFam" id="3.20.20.70:FF:000024">
    <property type="entry name" value="Indole-3-glycerol phosphate synthase"/>
    <property type="match status" value="1"/>
</dbReference>
<evidence type="ECO:0000256" key="8">
    <source>
        <dbReference type="ARBA" id="ARBA00023239"/>
    </source>
</evidence>
<evidence type="ECO:0000313" key="11">
    <source>
        <dbReference type="EMBL" id="OJJ27328.1"/>
    </source>
</evidence>
<keyword evidence="4 9" id="KW-0028">Amino-acid biosynthesis</keyword>
<dbReference type="EC" id="4.1.1.48" evidence="9"/>
<keyword evidence="6 9" id="KW-0822">Tryptophan biosynthesis</keyword>
<evidence type="ECO:0000256" key="4">
    <source>
        <dbReference type="ARBA" id="ARBA00022605"/>
    </source>
</evidence>
<keyword evidence="5 9" id="KW-0210">Decarboxylase</keyword>
<evidence type="ECO:0000256" key="7">
    <source>
        <dbReference type="ARBA" id="ARBA00023141"/>
    </source>
</evidence>
<keyword evidence="7 9" id="KW-0057">Aromatic amino acid biosynthesis</keyword>
<accession>A0A1L9QXB7</accession>
<dbReference type="AlphaFoldDB" id="A0A1L9QXB7"/>
<evidence type="ECO:0000256" key="6">
    <source>
        <dbReference type="ARBA" id="ARBA00022822"/>
    </source>
</evidence>
<dbReference type="GO" id="GO:0004640">
    <property type="term" value="F:phosphoribosylanthranilate isomerase activity"/>
    <property type="evidence" value="ECO:0007669"/>
    <property type="project" value="TreeGrafter"/>
</dbReference>
<dbReference type="InterPro" id="IPR013798">
    <property type="entry name" value="Indole-3-glycerol_P_synth_dom"/>
</dbReference>
<dbReference type="CDD" id="cd00331">
    <property type="entry name" value="IGPS"/>
    <property type="match status" value="1"/>
</dbReference>
<name>A0A1L9QXB7_9CYAN</name>
<evidence type="ECO:0000256" key="1">
    <source>
        <dbReference type="ARBA" id="ARBA00001633"/>
    </source>
</evidence>
<dbReference type="PROSITE" id="PS00614">
    <property type="entry name" value="IGPS"/>
    <property type="match status" value="1"/>
</dbReference>
<dbReference type="PANTHER" id="PTHR22854">
    <property type="entry name" value="TRYPTOPHAN BIOSYNTHESIS PROTEIN"/>
    <property type="match status" value="1"/>
</dbReference>
<evidence type="ECO:0000256" key="5">
    <source>
        <dbReference type="ARBA" id="ARBA00022793"/>
    </source>
</evidence>
<dbReference type="InterPro" id="IPR013785">
    <property type="entry name" value="Aldolase_TIM"/>
</dbReference>
<evidence type="ECO:0000313" key="12">
    <source>
        <dbReference type="Proteomes" id="UP000183940"/>
    </source>
</evidence>
<organism evidence="11 12">
    <name type="scientific">Roseofilum reptotaenium AO1-A</name>
    <dbReference type="NCBI Taxonomy" id="1925591"/>
    <lineage>
        <taxon>Bacteria</taxon>
        <taxon>Bacillati</taxon>
        <taxon>Cyanobacteriota</taxon>
        <taxon>Cyanophyceae</taxon>
        <taxon>Desertifilales</taxon>
        <taxon>Desertifilaceae</taxon>
        <taxon>Roseofilum</taxon>
    </lineage>
</organism>
<dbReference type="UniPathway" id="UPA00035">
    <property type="reaction ID" value="UER00043"/>
</dbReference>
<dbReference type="NCBIfam" id="NF001372">
    <property type="entry name" value="PRK00278.1-4"/>
    <property type="match status" value="1"/>
</dbReference>
<dbReference type="InterPro" id="IPR045186">
    <property type="entry name" value="Indole-3-glycerol_P_synth"/>
</dbReference>
<comment type="similarity">
    <text evidence="3 9">Belongs to the TrpC family.</text>
</comment>
<dbReference type="GO" id="GO:0004425">
    <property type="term" value="F:indole-3-glycerol-phosphate synthase activity"/>
    <property type="evidence" value="ECO:0007669"/>
    <property type="project" value="UniProtKB-UniRule"/>
</dbReference>
<dbReference type="GO" id="GO:0000162">
    <property type="term" value="P:L-tryptophan biosynthetic process"/>
    <property type="evidence" value="ECO:0007669"/>
    <property type="project" value="UniProtKB-UniRule"/>
</dbReference>
<dbReference type="Gene3D" id="3.20.20.70">
    <property type="entry name" value="Aldolase class I"/>
    <property type="match status" value="1"/>
</dbReference>
<dbReference type="InterPro" id="IPR001468">
    <property type="entry name" value="Indole-3-GlycerolPSynthase_CS"/>
</dbReference>
<feature type="domain" description="Indole-3-glycerol phosphate synthase" evidence="10">
    <location>
        <begin position="32"/>
        <end position="291"/>
    </location>
</feature>
<comment type="catalytic activity">
    <reaction evidence="1 9">
        <text>1-(2-carboxyphenylamino)-1-deoxy-D-ribulose 5-phosphate + H(+) = (1S,2R)-1-C-(indol-3-yl)glycerol 3-phosphate + CO2 + H2O</text>
        <dbReference type="Rhea" id="RHEA:23476"/>
        <dbReference type="ChEBI" id="CHEBI:15377"/>
        <dbReference type="ChEBI" id="CHEBI:15378"/>
        <dbReference type="ChEBI" id="CHEBI:16526"/>
        <dbReference type="ChEBI" id="CHEBI:58613"/>
        <dbReference type="ChEBI" id="CHEBI:58866"/>
        <dbReference type="EC" id="4.1.1.48"/>
    </reaction>
</comment>
<dbReference type="NCBIfam" id="NF001377">
    <property type="entry name" value="PRK00278.2-4"/>
    <property type="match status" value="1"/>
</dbReference>
<evidence type="ECO:0000256" key="9">
    <source>
        <dbReference type="HAMAP-Rule" id="MF_00134"/>
    </source>
</evidence>
<comment type="pathway">
    <text evidence="2 9">Amino-acid biosynthesis; L-tryptophan biosynthesis; L-tryptophan from chorismate: step 4/5.</text>
</comment>
<dbReference type="InterPro" id="IPR011060">
    <property type="entry name" value="RibuloseP-bd_barrel"/>
</dbReference>
<keyword evidence="8 9" id="KW-0456">Lyase</keyword>
<dbReference type="Proteomes" id="UP000183940">
    <property type="component" value="Unassembled WGS sequence"/>
</dbReference>
<gene>
    <name evidence="9" type="primary">trpC</name>
    <name evidence="11" type="ORF">BI308_02265</name>
</gene>
<comment type="caution">
    <text evidence="11">The sequence shown here is derived from an EMBL/GenBank/DDBJ whole genome shotgun (WGS) entry which is preliminary data.</text>
</comment>
<dbReference type="Pfam" id="PF00218">
    <property type="entry name" value="IGPS"/>
    <property type="match status" value="1"/>
</dbReference>
<dbReference type="STRING" id="1925591.BI308_02265"/>